<organism evidence="1 2">
    <name type="scientific">Corchorus capsularis</name>
    <name type="common">Jute</name>
    <dbReference type="NCBI Taxonomy" id="210143"/>
    <lineage>
        <taxon>Eukaryota</taxon>
        <taxon>Viridiplantae</taxon>
        <taxon>Streptophyta</taxon>
        <taxon>Embryophyta</taxon>
        <taxon>Tracheophyta</taxon>
        <taxon>Spermatophyta</taxon>
        <taxon>Magnoliopsida</taxon>
        <taxon>eudicotyledons</taxon>
        <taxon>Gunneridae</taxon>
        <taxon>Pentapetalae</taxon>
        <taxon>rosids</taxon>
        <taxon>malvids</taxon>
        <taxon>Malvales</taxon>
        <taxon>Malvaceae</taxon>
        <taxon>Grewioideae</taxon>
        <taxon>Apeibeae</taxon>
        <taxon>Corchorus</taxon>
    </lineage>
</organism>
<dbReference type="EMBL" id="AWWV01008106">
    <property type="protein sequence ID" value="OMO93104.1"/>
    <property type="molecule type" value="Genomic_DNA"/>
</dbReference>
<comment type="caution">
    <text evidence="1">The sequence shown here is derived from an EMBL/GenBank/DDBJ whole genome shotgun (WGS) entry which is preliminary data.</text>
</comment>
<proteinExistence type="predicted"/>
<name>A0A1R3JE56_COCAP</name>
<dbReference type="AlphaFoldDB" id="A0A1R3JE56"/>
<reference evidence="1 2" key="1">
    <citation type="submission" date="2013-09" db="EMBL/GenBank/DDBJ databases">
        <title>Corchorus capsularis genome sequencing.</title>
        <authorList>
            <person name="Alam M."/>
            <person name="Haque M.S."/>
            <person name="Islam M.S."/>
            <person name="Emdad E.M."/>
            <person name="Islam M.M."/>
            <person name="Ahmed B."/>
            <person name="Halim A."/>
            <person name="Hossen Q.M.M."/>
            <person name="Hossain M.Z."/>
            <person name="Ahmed R."/>
            <person name="Khan M.M."/>
            <person name="Islam R."/>
            <person name="Rashid M.M."/>
            <person name="Khan S.A."/>
            <person name="Rahman M.S."/>
            <person name="Alam M."/>
        </authorList>
    </citation>
    <scope>NUCLEOTIDE SEQUENCE [LARGE SCALE GENOMIC DNA]</scope>
    <source>
        <strain evidence="2">cv. CVL-1</strain>
        <tissue evidence="1">Whole seedling</tissue>
    </source>
</reference>
<accession>A0A1R3JE56</accession>
<dbReference type="Proteomes" id="UP000188268">
    <property type="component" value="Unassembled WGS sequence"/>
</dbReference>
<protein>
    <submittedName>
        <fullName evidence="1">Uncharacterized protein</fullName>
    </submittedName>
</protein>
<evidence type="ECO:0000313" key="2">
    <source>
        <dbReference type="Proteomes" id="UP000188268"/>
    </source>
</evidence>
<keyword evidence="2" id="KW-1185">Reference proteome</keyword>
<evidence type="ECO:0000313" key="1">
    <source>
        <dbReference type="EMBL" id="OMO93104.1"/>
    </source>
</evidence>
<sequence length="33" mass="3912">MVDRGREKKFVEEEGIVGIRLNLKKEYRYLNAG</sequence>
<gene>
    <name evidence="1" type="ORF">CCACVL1_06626</name>
</gene>
<dbReference type="Gramene" id="OMO93104">
    <property type="protein sequence ID" value="OMO93104"/>
    <property type="gene ID" value="CCACVL1_06626"/>
</dbReference>